<protein>
    <submittedName>
        <fullName evidence="1">Uncharacterized protein</fullName>
    </submittedName>
</protein>
<dbReference type="Proteomes" id="UP000324222">
    <property type="component" value="Unassembled WGS sequence"/>
</dbReference>
<evidence type="ECO:0000313" key="1">
    <source>
        <dbReference type="EMBL" id="MPC39054.1"/>
    </source>
</evidence>
<dbReference type="EMBL" id="VSRR010004245">
    <property type="protein sequence ID" value="MPC39054.1"/>
    <property type="molecule type" value="Genomic_DNA"/>
</dbReference>
<reference evidence="1 2" key="1">
    <citation type="submission" date="2019-05" db="EMBL/GenBank/DDBJ databases">
        <title>Another draft genome of Portunus trituberculatus and its Hox gene families provides insights of decapod evolution.</title>
        <authorList>
            <person name="Jeong J.-H."/>
            <person name="Song I."/>
            <person name="Kim S."/>
            <person name="Choi T."/>
            <person name="Kim D."/>
            <person name="Ryu S."/>
            <person name="Kim W."/>
        </authorList>
    </citation>
    <scope>NUCLEOTIDE SEQUENCE [LARGE SCALE GENOMIC DNA]</scope>
    <source>
        <tissue evidence="1">Muscle</tissue>
    </source>
</reference>
<gene>
    <name evidence="1" type="ORF">E2C01_032573</name>
</gene>
<sequence>MAGGGGRIDVCDWDGEETGWLFDTGLYWTRVSRTDFQIKKGVRSAAHKRREAWRFRLRLLMVMPQGFLLLR</sequence>
<evidence type="ECO:0000313" key="2">
    <source>
        <dbReference type="Proteomes" id="UP000324222"/>
    </source>
</evidence>
<dbReference type="AlphaFoldDB" id="A0A5B7F360"/>
<name>A0A5B7F360_PORTR</name>
<accession>A0A5B7F360</accession>
<proteinExistence type="predicted"/>
<keyword evidence="2" id="KW-1185">Reference proteome</keyword>
<comment type="caution">
    <text evidence="1">The sequence shown here is derived from an EMBL/GenBank/DDBJ whole genome shotgun (WGS) entry which is preliminary data.</text>
</comment>
<organism evidence="1 2">
    <name type="scientific">Portunus trituberculatus</name>
    <name type="common">Swimming crab</name>
    <name type="synonym">Neptunus trituberculatus</name>
    <dbReference type="NCBI Taxonomy" id="210409"/>
    <lineage>
        <taxon>Eukaryota</taxon>
        <taxon>Metazoa</taxon>
        <taxon>Ecdysozoa</taxon>
        <taxon>Arthropoda</taxon>
        <taxon>Crustacea</taxon>
        <taxon>Multicrustacea</taxon>
        <taxon>Malacostraca</taxon>
        <taxon>Eumalacostraca</taxon>
        <taxon>Eucarida</taxon>
        <taxon>Decapoda</taxon>
        <taxon>Pleocyemata</taxon>
        <taxon>Brachyura</taxon>
        <taxon>Eubrachyura</taxon>
        <taxon>Portunoidea</taxon>
        <taxon>Portunidae</taxon>
        <taxon>Portuninae</taxon>
        <taxon>Portunus</taxon>
    </lineage>
</organism>